<reference evidence="1 2" key="1">
    <citation type="submission" date="2016-09" db="EMBL/GenBank/DDBJ databases">
        <authorList>
            <person name="Capua I."/>
            <person name="De Benedictis P."/>
            <person name="Joannis T."/>
            <person name="Lombin L.H."/>
            <person name="Cattoli G."/>
        </authorList>
    </citation>
    <scope>NUCLEOTIDE SEQUENCE [LARGE SCALE GENOMIC DNA]</scope>
    <source>
        <strain evidence="1 2">NIO-1002</strain>
    </source>
</reference>
<evidence type="ECO:0000313" key="2">
    <source>
        <dbReference type="Proteomes" id="UP000183203"/>
    </source>
</evidence>
<evidence type="ECO:0000313" key="1">
    <source>
        <dbReference type="EMBL" id="SDC03070.1"/>
    </source>
</evidence>
<dbReference type="RefSeq" id="WP_058231684.1">
    <property type="nucleotide sequence ID" value="NZ_FMYG01000003.1"/>
</dbReference>
<gene>
    <name evidence="1" type="ORF">SAMN05216418_1437</name>
</gene>
<accession>A0A1G6I9F5</accession>
<dbReference type="Proteomes" id="UP000183203">
    <property type="component" value="Unassembled WGS sequence"/>
</dbReference>
<sequence length="62" mass="7155">MKEARTDELLVDVDEWVADTRGVLDHAIRFLLESDLEEISEDAAHDVFQMAATRTYGPLHRR</sequence>
<dbReference type="STRING" id="993073.AS029_05905"/>
<proteinExistence type="predicted"/>
<protein>
    <submittedName>
        <fullName evidence="1">Uncharacterized protein</fullName>
    </submittedName>
</protein>
<dbReference type="EMBL" id="FMYG01000003">
    <property type="protein sequence ID" value="SDC03070.1"/>
    <property type="molecule type" value="Genomic_DNA"/>
</dbReference>
<organism evidence="1 2">
    <name type="scientific">Microbacterium enclense</name>
    <dbReference type="NCBI Taxonomy" id="993073"/>
    <lineage>
        <taxon>Bacteria</taxon>
        <taxon>Bacillati</taxon>
        <taxon>Actinomycetota</taxon>
        <taxon>Actinomycetes</taxon>
        <taxon>Micrococcales</taxon>
        <taxon>Microbacteriaceae</taxon>
        <taxon>Microbacterium</taxon>
    </lineage>
</organism>
<dbReference type="AlphaFoldDB" id="A0A1G6I9F5"/>
<name>A0A1G6I9F5_9MICO</name>